<dbReference type="NCBIfam" id="TIGR01617">
    <property type="entry name" value="arsC_related"/>
    <property type="match status" value="1"/>
</dbReference>
<evidence type="ECO:0000256" key="1">
    <source>
        <dbReference type="ARBA" id="ARBA00007198"/>
    </source>
</evidence>
<dbReference type="Proteomes" id="UP000264693">
    <property type="component" value="Chromosome"/>
</dbReference>
<dbReference type="RefSeq" id="WP_099310689.1">
    <property type="nucleotide sequence ID" value="NZ_CP032101.1"/>
</dbReference>
<comment type="similarity">
    <text evidence="1 2">Belongs to the ArsC family.</text>
</comment>
<accession>A0A347TNN1</accession>
<dbReference type="PANTHER" id="PTHR30041">
    <property type="entry name" value="ARSENATE REDUCTASE"/>
    <property type="match status" value="1"/>
</dbReference>
<dbReference type="InterPro" id="IPR006660">
    <property type="entry name" value="Arsenate_reductase-like"/>
</dbReference>
<dbReference type="KEGG" id="amar:AMRN_2508"/>
<name>A0A347TNN1_9BACT</name>
<reference evidence="4" key="2">
    <citation type="submission" date="2017-09" db="EMBL/GenBank/DDBJ databases">
        <authorList>
            <person name="Perez-Cataluna A."/>
            <person name="Figueras M.J."/>
            <person name="Salas-Masso N."/>
        </authorList>
    </citation>
    <scope>NUCLEOTIDE SEQUENCE</scope>
    <source>
        <strain evidence="4">CECT 7727</strain>
    </source>
</reference>
<dbReference type="SUPFAM" id="SSF52833">
    <property type="entry name" value="Thioredoxin-like"/>
    <property type="match status" value="1"/>
</dbReference>
<evidence type="ECO:0000313" key="5">
    <source>
        <dbReference type="Proteomes" id="UP000224740"/>
    </source>
</evidence>
<dbReference type="PANTHER" id="PTHR30041:SF8">
    <property type="entry name" value="PROTEIN YFFB"/>
    <property type="match status" value="1"/>
</dbReference>
<evidence type="ECO:0000256" key="2">
    <source>
        <dbReference type="PROSITE-ProRule" id="PRU01282"/>
    </source>
</evidence>
<dbReference type="InterPro" id="IPR006504">
    <property type="entry name" value="Tscrpt_reg_Spx/MgsR"/>
</dbReference>
<dbReference type="PROSITE" id="PS51353">
    <property type="entry name" value="ARSC"/>
    <property type="match status" value="1"/>
</dbReference>
<dbReference type="Gene3D" id="3.40.30.10">
    <property type="entry name" value="Glutaredoxin"/>
    <property type="match status" value="1"/>
</dbReference>
<dbReference type="Proteomes" id="UP000224740">
    <property type="component" value="Unassembled WGS sequence"/>
</dbReference>
<keyword evidence="5" id="KW-1185">Reference proteome</keyword>
<gene>
    <name evidence="3" type="ORF">AMRN_2508</name>
    <name evidence="4" type="ORF">CPH92_05210</name>
</gene>
<protein>
    <submittedName>
        <fullName evidence="3">Arsenate reductase (ArsC) family protein</fullName>
    </submittedName>
    <submittedName>
        <fullName evidence="4">Arsenate reductase family protein</fullName>
    </submittedName>
</protein>
<dbReference type="EMBL" id="NXAO01000020">
    <property type="protein sequence ID" value="PHO15742.1"/>
    <property type="molecule type" value="Genomic_DNA"/>
</dbReference>
<evidence type="ECO:0000313" key="4">
    <source>
        <dbReference type="EMBL" id="PHO15742.1"/>
    </source>
</evidence>
<proteinExistence type="inferred from homology"/>
<dbReference type="InterPro" id="IPR036249">
    <property type="entry name" value="Thioredoxin-like_sf"/>
</dbReference>
<organism evidence="3 6">
    <name type="scientific">Malaciobacter marinus</name>
    <dbReference type="NCBI Taxonomy" id="505249"/>
    <lineage>
        <taxon>Bacteria</taxon>
        <taxon>Pseudomonadati</taxon>
        <taxon>Campylobacterota</taxon>
        <taxon>Epsilonproteobacteria</taxon>
        <taxon>Campylobacterales</taxon>
        <taxon>Arcobacteraceae</taxon>
        <taxon>Malaciobacter</taxon>
    </lineage>
</organism>
<evidence type="ECO:0000313" key="3">
    <source>
        <dbReference type="EMBL" id="AXX88209.1"/>
    </source>
</evidence>
<sequence>MIKVHGIKNCDTVRKALKFFKENLIDYDFFDFKKEEVSSNMIDYWVKNSSIDKLFNNRGATYRNLKLKDLNLDDEGKKKWLKKESMLLKRPVIEYNNKVIVGFNEQEYKDIFL</sequence>
<reference evidence="3 6" key="3">
    <citation type="submission" date="2018-08" db="EMBL/GenBank/DDBJ databases">
        <title>Complete genome of the Arcobacter marinus type strain JCM 15502.</title>
        <authorList>
            <person name="Miller W.G."/>
            <person name="Yee E."/>
            <person name="Huynh S."/>
            <person name="Parker C.T."/>
        </authorList>
    </citation>
    <scope>NUCLEOTIDE SEQUENCE [LARGE SCALE GENOMIC DNA]</scope>
    <source>
        <strain evidence="3 6">JCM 15502</strain>
    </source>
</reference>
<dbReference type="Pfam" id="PF03960">
    <property type="entry name" value="ArsC"/>
    <property type="match status" value="1"/>
</dbReference>
<evidence type="ECO:0000313" key="6">
    <source>
        <dbReference type="Proteomes" id="UP000264693"/>
    </source>
</evidence>
<dbReference type="EMBL" id="CP032101">
    <property type="protein sequence ID" value="AXX88209.1"/>
    <property type="molecule type" value="Genomic_DNA"/>
</dbReference>
<dbReference type="AlphaFoldDB" id="A0A347TNN1"/>
<reference evidence="5" key="1">
    <citation type="submission" date="2017-09" db="EMBL/GenBank/DDBJ databases">
        <title>Arcobacter canalis sp. nov., a new species isolated from a water canal contaminated with urban sewage.</title>
        <authorList>
            <person name="Perez-Cataluna A."/>
            <person name="Salas-Masso N."/>
            <person name="Figueras M.J."/>
        </authorList>
    </citation>
    <scope>NUCLEOTIDE SEQUENCE [LARGE SCALE GENOMIC DNA]</scope>
    <source>
        <strain evidence="5">CECT 7727</strain>
    </source>
</reference>